<dbReference type="Pfam" id="PF03781">
    <property type="entry name" value="FGE-sulfatase"/>
    <property type="match status" value="1"/>
</dbReference>
<dbReference type="Proteomes" id="UP000234271">
    <property type="component" value="Chromosome"/>
</dbReference>
<gene>
    <name evidence="5" type="ORF">BLE401_04170</name>
</gene>
<dbReference type="EMBL" id="CP018889">
    <property type="protein sequence ID" value="AUI67975.1"/>
    <property type="molecule type" value="Genomic_DNA"/>
</dbReference>
<dbReference type="SUPFAM" id="SSF48452">
    <property type="entry name" value="TPR-like"/>
    <property type="match status" value="1"/>
</dbReference>
<evidence type="ECO:0000313" key="6">
    <source>
        <dbReference type="Proteomes" id="UP000234271"/>
    </source>
</evidence>
<organism evidence="5 6">
    <name type="scientific">Beggiatoa leptomitoformis</name>
    <dbReference type="NCBI Taxonomy" id="288004"/>
    <lineage>
        <taxon>Bacteria</taxon>
        <taxon>Pseudomonadati</taxon>
        <taxon>Pseudomonadota</taxon>
        <taxon>Gammaproteobacteria</taxon>
        <taxon>Thiotrichales</taxon>
        <taxon>Thiotrichaceae</taxon>
        <taxon>Beggiatoa</taxon>
    </lineage>
</organism>
<dbReference type="Gene3D" id="1.25.40.10">
    <property type="entry name" value="Tetratricopeptide repeat domain"/>
    <property type="match status" value="1"/>
</dbReference>
<feature type="coiled-coil region" evidence="2">
    <location>
        <begin position="48"/>
        <end position="75"/>
    </location>
</feature>
<evidence type="ECO:0000256" key="2">
    <source>
        <dbReference type="SAM" id="Coils"/>
    </source>
</evidence>
<dbReference type="InterPro" id="IPR019734">
    <property type="entry name" value="TPR_rpt"/>
</dbReference>
<feature type="region of interest" description="Disordered" evidence="3">
    <location>
        <begin position="703"/>
        <end position="722"/>
    </location>
</feature>
<keyword evidence="1" id="KW-0802">TPR repeat</keyword>
<dbReference type="PANTHER" id="PTHR23150">
    <property type="entry name" value="SULFATASE MODIFYING FACTOR 1, 2"/>
    <property type="match status" value="1"/>
</dbReference>
<dbReference type="InterPro" id="IPR005532">
    <property type="entry name" value="SUMF_dom"/>
</dbReference>
<dbReference type="PANTHER" id="PTHR23150:SF19">
    <property type="entry name" value="FORMYLGLYCINE-GENERATING ENZYME"/>
    <property type="match status" value="1"/>
</dbReference>
<dbReference type="Pfam" id="PF13181">
    <property type="entry name" value="TPR_8"/>
    <property type="match status" value="2"/>
</dbReference>
<name>A0A2N9YBW2_9GAMM</name>
<dbReference type="SUPFAM" id="SSF56436">
    <property type="entry name" value="C-type lectin-like"/>
    <property type="match status" value="1"/>
</dbReference>
<evidence type="ECO:0000256" key="1">
    <source>
        <dbReference type="PROSITE-ProRule" id="PRU00339"/>
    </source>
</evidence>
<evidence type="ECO:0000256" key="3">
    <source>
        <dbReference type="SAM" id="MobiDB-lite"/>
    </source>
</evidence>
<dbReference type="InterPro" id="IPR051043">
    <property type="entry name" value="Sulfatase_Mod_Factor_Kinase"/>
</dbReference>
<protein>
    <submittedName>
        <fullName evidence="5">SUMF1/EgtB/PvdO family nonheme iron enzyme</fullName>
    </submittedName>
</protein>
<reference evidence="6" key="1">
    <citation type="submission" date="2016-12" db="EMBL/GenBank/DDBJ databases">
        <title>Complete Genome Sequence of Beggiatoa leptomitiformis D-401.</title>
        <authorList>
            <person name="Fomenkov A."/>
            <person name="Vincze T."/>
            <person name="Grabovich M."/>
            <person name="Anton B.P."/>
            <person name="Dubinina G."/>
            <person name="Orlova M."/>
            <person name="Belousova E."/>
            <person name="Roberts R.J."/>
        </authorList>
    </citation>
    <scope>NUCLEOTIDE SEQUENCE [LARGE SCALE GENOMIC DNA]</scope>
    <source>
        <strain evidence="6">D-401</strain>
    </source>
</reference>
<dbReference type="SMART" id="SM00028">
    <property type="entry name" value="TPR"/>
    <property type="match status" value="4"/>
</dbReference>
<evidence type="ECO:0000313" key="5">
    <source>
        <dbReference type="EMBL" id="AUI67975.1"/>
    </source>
</evidence>
<dbReference type="GO" id="GO:0120147">
    <property type="term" value="F:formylglycine-generating oxidase activity"/>
    <property type="evidence" value="ECO:0007669"/>
    <property type="project" value="TreeGrafter"/>
</dbReference>
<dbReference type="AlphaFoldDB" id="A0A2N9YBW2"/>
<keyword evidence="6" id="KW-1185">Reference proteome</keyword>
<feature type="domain" description="Sulfatase-modifying factor enzyme-like" evidence="4">
    <location>
        <begin position="759"/>
        <end position="970"/>
    </location>
</feature>
<sequence>MTLYLPSPDGIKKKFFQKLWGGMKSIFTPQAYVADKNQETQFYLEASRQAQNQQLHEERQALQKAEMQLRAWQHQSNLDFQAEQQEAQRLLTLQEGERNRAMMRELEELRQDFQAHENQLSREHSLKVEEFRANMQRWVITEQKATQLRLKEIDVQLARELRLFDRETALGNIREQRRLQNLPICVTADQLLSSSEFISPLHVFISPPRLRAERVAHASTVEEKDPTRLLPPMETHLATKLRAFFQRYNEQQRPVGLVSGAWMSKTLYGDAAALQVFTELKTEAVLILESSLEGYTFTLNYAFWGMNWDKPRYNTALSLNWRETLFDLVKVRTLEWQEKQQGKTPQQIEELYGKARVEQYLNNVKIMERERVCLEEGIDLTDIDRPYFVIEKDYNTLIALLIAYQCIFSGLLADEYYLLHVPVEKRRPPLLPSLLAQLPQLLSANDSGLNVEIPSESLQEIASIIVDFYERLYAQLAQQEPAWMPELYLELAESLAVLDDKNSAKRQLECALSAFVQLRHGDSVQTVVMANDVAYFQRVNACFQAIGENQYFDIVTICYQRGLQALAIAKEAQAVIDFSQVIEINPQFIDAYFQRGLAQHLLGLYPQAVEDFSQVLELDTQSAEAYYQCGRAYDELGANEPEVYYPLAIEDFEKCLQLNPQHPQAGHDLRVVQASWKRYNSEVERKQREQARLAEEARIRQEAEKQERLERERKEQEEQERIRREKGIARTFSTVKEGQSGEFTVYEKTFDVNGTELVMVYVPAGEFIMGSNNGSSDEKPVHKVKIEKAFYMGKYPVTQAQWQAVMGNNPSNWKGDNLPVERVRWENCIAFCEKLSKLSGKTIRLPSEAEWEYACRAGTTTAYWWGGNMDGNRCWYGENSGETTHPVDEKVNAHTNPFGLCDMSGNVWEWTHSDYTSGYDGNELALSENTSKNKTLRGGSWNYNADFTRSANRYYYEPSYLNLIIGFRVVLISP</sequence>
<proteinExistence type="predicted"/>
<feature type="repeat" description="TPR" evidence="1">
    <location>
        <begin position="589"/>
        <end position="622"/>
    </location>
</feature>
<feature type="coiled-coil region" evidence="2">
    <location>
        <begin position="99"/>
        <end position="126"/>
    </location>
</feature>
<keyword evidence="2" id="KW-0175">Coiled coil</keyword>
<dbReference type="InterPro" id="IPR011990">
    <property type="entry name" value="TPR-like_helical_dom_sf"/>
</dbReference>
<dbReference type="STRING" id="288004.AL038_01865"/>
<dbReference type="InterPro" id="IPR042095">
    <property type="entry name" value="SUMF_sf"/>
</dbReference>
<dbReference type="InterPro" id="IPR016187">
    <property type="entry name" value="CTDL_fold"/>
</dbReference>
<dbReference type="PROSITE" id="PS50005">
    <property type="entry name" value="TPR"/>
    <property type="match status" value="1"/>
</dbReference>
<dbReference type="Gene3D" id="3.90.1580.10">
    <property type="entry name" value="paralog of FGE (formylglycine-generating enzyme)"/>
    <property type="match status" value="1"/>
</dbReference>
<accession>A0A2N9YBW2</accession>
<evidence type="ECO:0000259" key="4">
    <source>
        <dbReference type="Pfam" id="PF03781"/>
    </source>
</evidence>